<gene>
    <name evidence="1" type="ORF">KIN20_027824</name>
</gene>
<evidence type="ECO:0000313" key="1">
    <source>
        <dbReference type="EMBL" id="KAJ1366997.1"/>
    </source>
</evidence>
<protein>
    <submittedName>
        <fullName evidence="1">Uncharacterized protein</fullName>
    </submittedName>
</protein>
<keyword evidence="2" id="KW-1185">Reference proteome</keyword>
<reference evidence="1" key="1">
    <citation type="submission" date="2021-06" db="EMBL/GenBank/DDBJ databases">
        <title>Parelaphostrongylus tenuis whole genome reference sequence.</title>
        <authorList>
            <person name="Garwood T.J."/>
            <person name="Larsen P.A."/>
            <person name="Fountain-Jones N.M."/>
            <person name="Garbe J.R."/>
            <person name="Macchietto M.G."/>
            <person name="Kania S.A."/>
            <person name="Gerhold R.W."/>
            <person name="Richards J.E."/>
            <person name="Wolf T.M."/>
        </authorList>
    </citation>
    <scope>NUCLEOTIDE SEQUENCE</scope>
    <source>
        <strain evidence="1">MNPRO001-30</strain>
        <tissue evidence="1">Meninges</tissue>
    </source>
</reference>
<dbReference type="EMBL" id="JAHQIW010005744">
    <property type="protein sequence ID" value="KAJ1366997.1"/>
    <property type="molecule type" value="Genomic_DNA"/>
</dbReference>
<organism evidence="1 2">
    <name type="scientific">Parelaphostrongylus tenuis</name>
    <name type="common">Meningeal worm</name>
    <dbReference type="NCBI Taxonomy" id="148309"/>
    <lineage>
        <taxon>Eukaryota</taxon>
        <taxon>Metazoa</taxon>
        <taxon>Ecdysozoa</taxon>
        <taxon>Nematoda</taxon>
        <taxon>Chromadorea</taxon>
        <taxon>Rhabditida</taxon>
        <taxon>Rhabditina</taxon>
        <taxon>Rhabditomorpha</taxon>
        <taxon>Strongyloidea</taxon>
        <taxon>Metastrongylidae</taxon>
        <taxon>Parelaphostrongylus</taxon>
    </lineage>
</organism>
<evidence type="ECO:0000313" key="2">
    <source>
        <dbReference type="Proteomes" id="UP001196413"/>
    </source>
</evidence>
<name>A0AAD5WE92_PARTN</name>
<comment type="caution">
    <text evidence="1">The sequence shown here is derived from an EMBL/GenBank/DDBJ whole genome shotgun (WGS) entry which is preliminary data.</text>
</comment>
<sequence>MIEKERTEHFYQIQEGTDSSELQFIRSPLKAEKGISPIGNHQQAVRLGDDVDHVIVAHMVVSVFVEIDQ</sequence>
<proteinExistence type="predicted"/>
<dbReference type="Proteomes" id="UP001196413">
    <property type="component" value="Unassembled WGS sequence"/>
</dbReference>
<accession>A0AAD5WE92</accession>
<dbReference type="AlphaFoldDB" id="A0AAD5WE92"/>